<comment type="caution">
    <text evidence="12">The sequence shown here is derived from an EMBL/GenBank/DDBJ whole genome shotgun (WGS) entry which is preliminary data.</text>
</comment>
<evidence type="ECO:0000256" key="6">
    <source>
        <dbReference type="ARBA" id="ARBA00022801"/>
    </source>
</evidence>
<keyword evidence="5 10" id="KW-0732">Signal</keyword>
<dbReference type="GO" id="GO:0006508">
    <property type="term" value="P:proteolysis"/>
    <property type="evidence" value="ECO:0007669"/>
    <property type="project" value="UniProtKB-KW"/>
</dbReference>
<organism evidence="12 13">
    <name type="scientific">Akanthomyces lecanii RCEF 1005</name>
    <dbReference type="NCBI Taxonomy" id="1081108"/>
    <lineage>
        <taxon>Eukaryota</taxon>
        <taxon>Fungi</taxon>
        <taxon>Dikarya</taxon>
        <taxon>Ascomycota</taxon>
        <taxon>Pezizomycotina</taxon>
        <taxon>Sordariomycetes</taxon>
        <taxon>Hypocreomycetidae</taxon>
        <taxon>Hypocreales</taxon>
        <taxon>Cordycipitaceae</taxon>
        <taxon>Akanthomyces</taxon>
        <taxon>Cordyceps confragosa</taxon>
    </lineage>
</organism>
<accession>A0A162JSB3</accession>
<keyword evidence="3" id="KW-0645">Protease</keyword>
<evidence type="ECO:0000256" key="8">
    <source>
        <dbReference type="ARBA" id="ARBA00023049"/>
    </source>
</evidence>
<evidence type="ECO:0000256" key="9">
    <source>
        <dbReference type="ARBA" id="ARBA00023157"/>
    </source>
</evidence>
<keyword evidence="6" id="KW-0378">Hydrolase</keyword>
<dbReference type="PANTHER" id="PTHR47466:SF1">
    <property type="entry name" value="METALLOPROTEASE MEP1 (AFU_ORTHOLOGUE AFUA_1G07730)-RELATED"/>
    <property type="match status" value="1"/>
</dbReference>
<feature type="domain" description="Peptidase M43 pregnancy-associated plasma-A" evidence="11">
    <location>
        <begin position="186"/>
        <end position="251"/>
    </location>
</feature>
<dbReference type="OrthoDB" id="536211at2759"/>
<feature type="signal peptide" evidence="10">
    <location>
        <begin position="1"/>
        <end position="18"/>
    </location>
</feature>
<dbReference type="Pfam" id="PF05572">
    <property type="entry name" value="Peptidase_M43"/>
    <property type="match status" value="1"/>
</dbReference>
<gene>
    <name evidence="12" type="ORF">LEL_08816</name>
</gene>
<sequence>MLFKTYLGTGILASGVTATTLQWRDHIMACSTPQPTEEQKAVAKEFSLQEAASRSSGLTMQADINVEVYLHSIASTESDLLSEATLQEQFKVLVTDFAPSGIKFHLASITKAVNSTWAKDGDEQGMKQALRKGNYRDLNLYFLKDLNGGYCYLPMNAPKGSTEFLLDGCSIEAGRVTGGTNPYFRMGKTAVHETGHWFGLLHTFEGGCIGEGDFVEDTPAQAGSSFGCPIGRNSCSAPGLDPIHNYMDYSDQ</sequence>
<keyword evidence="9" id="KW-1015">Disulfide bond</keyword>
<dbReference type="Gene3D" id="3.40.390.10">
    <property type="entry name" value="Collagenase (Catalytic Domain)"/>
    <property type="match status" value="1"/>
</dbReference>
<dbReference type="EMBL" id="AZHF01000007">
    <property type="protein sequence ID" value="OAA73032.1"/>
    <property type="molecule type" value="Genomic_DNA"/>
</dbReference>
<dbReference type="GO" id="GO:0046872">
    <property type="term" value="F:metal ion binding"/>
    <property type="evidence" value="ECO:0007669"/>
    <property type="project" value="UniProtKB-KW"/>
</dbReference>
<evidence type="ECO:0000313" key="13">
    <source>
        <dbReference type="Proteomes" id="UP000076881"/>
    </source>
</evidence>
<keyword evidence="13" id="KW-1185">Reference proteome</keyword>
<evidence type="ECO:0000256" key="4">
    <source>
        <dbReference type="ARBA" id="ARBA00022723"/>
    </source>
</evidence>
<evidence type="ECO:0000256" key="10">
    <source>
        <dbReference type="SAM" id="SignalP"/>
    </source>
</evidence>
<proteinExistence type="inferred from homology"/>
<evidence type="ECO:0000256" key="3">
    <source>
        <dbReference type="ARBA" id="ARBA00022670"/>
    </source>
</evidence>
<keyword evidence="7" id="KW-0862">Zinc</keyword>
<evidence type="ECO:0000259" key="11">
    <source>
        <dbReference type="Pfam" id="PF05572"/>
    </source>
</evidence>
<keyword evidence="4" id="KW-0479">Metal-binding</keyword>
<dbReference type="InterPro" id="IPR024079">
    <property type="entry name" value="MetalloPept_cat_dom_sf"/>
</dbReference>
<evidence type="ECO:0000256" key="5">
    <source>
        <dbReference type="ARBA" id="ARBA00022729"/>
    </source>
</evidence>
<evidence type="ECO:0000313" key="12">
    <source>
        <dbReference type="EMBL" id="OAA73032.1"/>
    </source>
</evidence>
<keyword evidence="8" id="KW-0482">Metalloprotease</keyword>
<evidence type="ECO:0000256" key="1">
    <source>
        <dbReference type="ARBA" id="ARBA00003174"/>
    </source>
</evidence>
<protein>
    <submittedName>
        <fullName evidence="12">Peptidase M43, pregnancy-associated plasma-A</fullName>
    </submittedName>
</protein>
<dbReference type="InterPro" id="IPR008754">
    <property type="entry name" value="Peptidase_M43"/>
</dbReference>
<dbReference type="Proteomes" id="UP000076881">
    <property type="component" value="Unassembled WGS sequence"/>
</dbReference>
<feature type="chain" id="PRO_5007836129" evidence="10">
    <location>
        <begin position="19"/>
        <end position="252"/>
    </location>
</feature>
<comment type="similarity">
    <text evidence="2">Belongs to the peptidase M43B family.</text>
</comment>
<dbReference type="CDD" id="cd04275">
    <property type="entry name" value="ZnMc_pappalysin_like"/>
    <property type="match status" value="1"/>
</dbReference>
<evidence type="ECO:0000256" key="7">
    <source>
        <dbReference type="ARBA" id="ARBA00022833"/>
    </source>
</evidence>
<dbReference type="AlphaFoldDB" id="A0A162JSB3"/>
<dbReference type="PANTHER" id="PTHR47466">
    <property type="match status" value="1"/>
</dbReference>
<dbReference type="GO" id="GO:0008237">
    <property type="term" value="F:metallopeptidase activity"/>
    <property type="evidence" value="ECO:0007669"/>
    <property type="project" value="UniProtKB-KW"/>
</dbReference>
<name>A0A162JSB3_CORDF</name>
<evidence type="ECO:0000256" key="2">
    <source>
        <dbReference type="ARBA" id="ARBA00008721"/>
    </source>
</evidence>
<dbReference type="SUPFAM" id="SSF55486">
    <property type="entry name" value="Metalloproteases ('zincins'), catalytic domain"/>
    <property type="match status" value="1"/>
</dbReference>
<reference evidence="12 13" key="1">
    <citation type="journal article" date="2016" name="Genome Biol. Evol.">
        <title>Divergent and convergent evolution of fungal pathogenicity.</title>
        <authorList>
            <person name="Shang Y."/>
            <person name="Xiao G."/>
            <person name="Zheng P."/>
            <person name="Cen K."/>
            <person name="Zhan S."/>
            <person name="Wang C."/>
        </authorList>
    </citation>
    <scope>NUCLEOTIDE SEQUENCE [LARGE SCALE GENOMIC DNA]</scope>
    <source>
        <strain evidence="12 13">RCEF 1005</strain>
    </source>
</reference>
<comment type="function">
    <text evidence="1">Secreted metalloproteinase that allows assimilation of proteinaceous substrates.</text>
</comment>